<dbReference type="EC" id="5.1.1.1" evidence="5"/>
<dbReference type="Gene3D" id="2.40.37.10">
    <property type="entry name" value="Lyase, Ornithine Decarboxylase, Chain A, domain 1"/>
    <property type="match status" value="1"/>
</dbReference>
<dbReference type="AlphaFoldDB" id="A0A160TYN2"/>
<accession>A0A160TYN2</accession>
<comment type="cofactor">
    <cofactor evidence="1">
        <name>pyridoxal 5'-phosphate</name>
        <dbReference type="ChEBI" id="CHEBI:597326"/>
    </cofactor>
</comment>
<evidence type="ECO:0000259" key="4">
    <source>
        <dbReference type="SMART" id="SM01005"/>
    </source>
</evidence>
<evidence type="ECO:0000313" key="5">
    <source>
        <dbReference type="EMBL" id="CUS56131.1"/>
    </source>
</evidence>
<evidence type="ECO:0000256" key="2">
    <source>
        <dbReference type="ARBA" id="ARBA00022898"/>
    </source>
</evidence>
<dbReference type="Pfam" id="PF00842">
    <property type="entry name" value="Ala_racemase_C"/>
    <property type="match status" value="1"/>
</dbReference>
<dbReference type="GO" id="GO:0030170">
    <property type="term" value="F:pyridoxal phosphate binding"/>
    <property type="evidence" value="ECO:0007669"/>
    <property type="project" value="TreeGrafter"/>
</dbReference>
<dbReference type="PANTHER" id="PTHR30511">
    <property type="entry name" value="ALANINE RACEMASE"/>
    <property type="match status" value="1"/>
</dbReference>
<sequence>MTRGPNASIETFMTSRPRATIHLSNIAANWQAIDRLNPTATTAAVVKADGYGLGAAKVSQTLAKAGCSTFFVAHLEEGTVLRKALGFGPRIFVLNGPTGSHLRTYREADLTPVLSSEEQVELWARTPRGACALHFDTGMNRLGLASSVLTHRRDELHKLQPVLVMSHLACGDTPDHALNRVQLDRFTEIVSAFPDTPASLANSAGCYLGPNYAFDLTRPGIALYGGSTPPDTVGLEPVVTLDARILSVFHAKAGETVGYGATHTLDGNTALATVALGYADGIPRSGSDTLITYLDGTPCPVLGRISMDLITIDVSKAQGIAKSGARVEFLGAHAKLEDQAARAGTLGYELLTGLSNRVERVYP</sequence>
<proteinExistence type="inferred from homology"/>
<reference evidence="5" key="1">
    <citation type="submission" date="2015-10" db="EMBL/GenBank/DDBJ databases">
        <authorList>
            <person name="Gilbert D.G."/>
        </authorList>
    </citation>
    <scope>NUCLEOTIDE SEQUENCE</scope>
</reference>
<dbReference type="GO" id="GO:0005829">
    <property type="term" value="C:cytosol"/>
    <property type="evidence" value="ECO:0007669"/>
    <property type="project" value="TreeGrafter"/>
</dbReference>
<evidence type="ECO:0000256" key="3">
    <source>
        <dbReference type="ARBA" id="ARBA00023235"/>
    </source>
</evidence>
<dbReference type="GO" id="GO:0030632">
    <property type="term" value="P:D-alanine biosynthetic process"/>
    <property type="evidence" value="ECO:0007669"/>
    <property type="project" value="TreeGrafter"/>
</dbReference>
<name>A0A160TYN2_9ZZZZ</name>
<protein>
    <submittedName>
        <fullName evidence="5">Alanine racemase</fullName>
        <ecNumber evidence="5">5.1.1.1</ecNumber>
    </submittedName>
</protein>
<dbReference type="SUPFAM" id="SSF50621">
    <property type="entry name" value="Alanine racemase C-terminal domain-like"/>
    <property type="match status" value="1"/>
</dbReference>
<dbReference type="EMBL" id="CZQD01000018">
    <property type="protein sequence ID" value="CUS56131.1"/>
    <property type="molecule type" value="Genomic_DNA"/>
</dbReference>
<dbReference type="InterPro" id="IPR009006">
    <property type="entry name" value="Ala_racemase/Decarboxylase_C"/>
</dbReference>
<dbReference type="InterPro" id="IPR001608">
    <property type="entry name" value="Ala_racemase_N"/>
</dbReference>
<dbReference type="InterPro" id="IPR020622">
    <property type="entry name" value="Ala_racemase_pyridoxalP-BS"/>
</dbReference>
<dbReference type="CDD" id="cd00430">
    <property type="entry name" value="PLPDE_III_AR"/>
    <property type="match status" value="1"/>
</dbReference>
<dbReference type="SUPFAM" id="SSF51419">
    <property type="entry name" value="PLP-binding barrel"/>
    <property type="match status" value="1"/>
</dbReference>
<evidence type="ECO:0000256" key="1">
    <source>
        <dbReference type="ARBA" id="ARBA00001933"/>
    </source>
</evidence>
<keyword evidence="2" id="KW-0663">Pyridoxal phosphate</keyword>
<dbReference type="InterPro" id="IPR029066">
    <property type="entry name" value="PLP-binding_barrel"/>
</dbReference>
<dbReference type="Pfam" id="PF01168">
    <property type="entry name" value="Ala_racemase_N"/>
    <property type="match status" value="1"/>
</dbReference>
<dbReference type="HAMAP" id="MF_01201">
    <property type="entry name" value="Ala_racemase"/>
    <property type="match status" value="1"/>
</dbReference>
<dbReference type="PROSITE" id="PS00395">
    <property type="entry name" value="ALANINE_RACEMASE"/>
    <property type="match status" value="1"/>
</dbReference>
<dbReference type="PRINTS" id="PR00992">
    <property type="entry name" value="ALARACEMASE"/>
</dbReference>
<keyword evidence="3 5" id="KW-0413">Isomerase</keyword>
<dbReference type="NCBIfam" id="TIGR00492">
    <property type="entry name" value="alr"/>
    <property type="match status" value="1"/>
</dbReference>
<dbReference type="InterPro" id="IPR011079">
    <property type="entry name" value="Ala_racemase_C"/>
</dbReference>
<dbReference type="GO" id="GO:0008784">
    <property type="term" value="F:alanine racemase activity"/>
    <property type="evidence" value="ECO:0007669"/>
    <property type="project" value="UniProtKB-EC"/>
</dbReference>
<gene>
    <name evidence="5" type="ORF">MGWOODY_Hyp2589</name>
</gene>
<dbReference type="PANTHER" id="PTHR30511:SF0">
    <property type="entry name" value="ALANINE RACEMASE, CATABOLIC-RELATED"/>
    <property type="match status" value="1"/>
</dbReference>
<dbReference type="SMART" id="SM01005">
    <property type="entry name" value="Ala_racemase_C"/>
    <property type="match status" value="1"/>
</dbReference>
<organism evidence="5">
    <name type="scientific">hydrothermal vent metagenome</name>
    <dbReference type="NCBI Taxonomy" id="652676"/>
    <lineage>
        <taxon>unclassified sequences</taxon>
        <taxon>metagenomes</taxon>
        <taxon>ecological metagenomes</taxon>
    </lineage>
</organism>
<dbReference type="Gene3D" id="3.20.20.10">
    <property type="entry name" value="Alanine racemase"/>
    <property type="match status" value="1"/>
</dbReference>
<feature type="domain" description="Alanine racemase C-terminal" evidence="4">
    <location>
        <begin position="238"/>
        <end position="363"/>
    </location>
</feature>
<dbReference type="InterPro" id="IPR000821">
    <property type="entry name" value="Ala_racemase"/>
</dbReference>